<evidence type="ECO:0000313" key="2">
    <source>
        <dbReference type="EMBL" id="GMT00549.1"/>
    </source>
</evidence>
<evidence type="ECO:0000256" key="1">
    <source>
        <dbReference type="SAM" id="MobiDB-lite"/>
    </source>
</evidence>
<dbReference type="InterPro" id="IPR038645">
    <property type="entry name" value="TTC5_OB_sf"/>
</dbReference>
<protein>
    <submittedName>
        <fullName evidence="2">Uncharacterized protein</fullName>
    </submittedName>
</protein>
<feature type="non-terminal residue" evidence="2">
    <location>
        <position position="1"/>
    </location>
</feature>
<organism evidence="2 3">
    <name type="scientific">Pristionchus entomophagus</name>
    <dbReference type="NCBI Taxonomy" id="358040"/>
    <lineage>
        <taxon>Eukaryota</taxon>
        <taxon>Metazoa</taxon>
        <taxon>Ecdysozoa</taxon>
        <taxon>Nematoda</taxon>
        <taxon>Chromadorea</taxon>
        <taxon>Rhabditida</taxon>
        <taxon>Rhabditina</taxon>
        <taxon>Diplogasteromorpha</taxon>
        <taxon>Diplogasteroidea</taxon>
        <taxon>Neodiplogasteridae</taxon>
        <taxon>Pristionchus</taxon>
    </lineage>
</organism>
<dbReference type="EMBL" id="BTSX01000005">
    <property type="protein sequence ID" value="GMT00549.1"/>
    <property type="molecule type" value="Genomic_DNA"/>
</dbReference>
<dbReference type="Proteomes" id="UP001432027">
    <property type="component" value="Unassembled WGS sequence"/>
</dbReference>
<sequence>NENEPVTGIVVQMLTPKSLTPSLLLLTPPSFSSPVVVALLNCSSSLSLLIGDSVQIPSFELLQYSSTPLLRIRDPSTILRNGVSLSSISLALASVSIQSPSSSSSHPNPRSISSS</sequence>
<proteinExistence type="predicted"/>
<accession>A0AAV5U2Z2</accession>
<keyword evidence="3" id="KW-1185">Reference proteome</keyword>
<comment type="caution">
    <text evidence="2">The sequence shown here is derived from an EMBL/GenBank/DDBJ whole genome shotgun (WGS) entry which is preliminary data.</text>
</comment>
<name>A0AAV5U2Z2_9BILA</name>
<evidence type="ECO:0000313" key="3">
    <source>
        <dbReference type="Proteomes" id="UP001432027"/>
    </source>
</evidence>
<feature type="region of interest" description="Disordered" evidence="1">
    <location>
        <begin position="96"/>
        <end position="115"/>
    </location>
</feature>
<reference evidence="2" key="1">
    <citation type="submission" date="2023-10" db="EMBL/GenBank/DDBJ databases">
        <title>Genome assembly of Pristionchus species.</title>
        <authorList>
            <person name="Yoshida K."/>
            <person name="Sommer R.J."/>
        </authorList>
    </citation>
    <scope>NUCLEOTIDE SEQUENCE</scope>
    <source>
        <strain evidence="2">RS0144</strain>
    </source>
</reference>
<dbReference type="Gene3D" id="2.40.50.550">
    <property type="match status" value="1"/>
</dbReference>
<dbReference type="AlphaFoldDB" id="A0AAV5U2Z2"/>
<gene>
    <name evidence="2" type="ORF">PENTCL1PPCAC_22723</name>
</gene>